<dbReference type="Proteomes" id="UP001057561">
    <property type="component" value="Chromosome"/>
</dbReference>
<keyword evidence="4" id="KW-1185">Reference proteome</keyword>
<evidence type="ECO:0000313" key="4">
    <source>
        <dbReference type="Proteomes" id="UP001057561"/>
    </source>
</evidence>
<evidence type="ECO:0000259" key="2">
    <source>
        <dbReference type="Pfam" id="PF00931"/>
    </source>
</evidence>
<dbReference type="Pfam" id="PF00931">
    <property type="entry name" value="NB-ARC"/>
    <property type="match status" value="1"/>
</dbReference>
<feature type="repeat" description="TPR" evidence="1">
    <location>
        <begin position="796"/>
        <end position="829"/>
    </location>
</feature>
<dbReference type="PROSITE" id="PS50005">
    <property type="entry name" value="TPR"/>
    <property type="match status" value="2"/>
</dbReference>
<dbReference type="InterPro" id="IPR011990">
    <property type="entry name" value="TPR-like_helical_dom_sf"/>
</dbReference>
<sequence>MKIPRNRQTYLLTESGEEKIINTLSKNYVNLRNRITWIQKQVENTGESISSNTIRKILTKQSVEEYVIQSVFKALKISYKRHVDSILVSKDISSAKSCYQNFLSFENKSPNFFGRDDDVAKLNTLINQHQKMIVIQGPGGLGKTTLARQYLDNQGFDLVLSLEMAREAENITSVESVVEEWLQQYFEQEPGREFGITLARLKKHLQNRQVGILIDNLEPALDKHGRFIQNHSLYLELFRVLADVTVQSFTIITSREHLFDDRVDIIYHYYLSELSVSTWQEFFAFHEVEVDISLLEEMHIKYGGNAKAMHVLVGSIKTDYQGDATAYWQENCTLVERGLKNLVVNQFNRLQSLNPNAYKLLCRLGCYRYQDIPQVTEDALLALLWDIPDQQQCMYVIRSLKSLRLFEFAKGKYWLHTLIKEESIKRLKSSQEWEEVNRKAAEFWRGSVKNIRTMEDAKKAFEAYYHYECIHDFEQSGYIVIERRNGCWSFDEMLAFSYYRMGALTQVISILNFLKEKVESEYLLASIYSIEGIINLVSGNMRIGINYLNQSLAIANCILNNFENHQIDISYDEIILLIVKNQIHSSFYYIDSWELEAAIDILEPTKSWIETIVQKGDKNLKLKIEKYQVTVWLHLALLYSYFNAGEKYTFPKSFAKKVYYSFFTRIFAEMVYYIIVNLETFLINAGLGTEVNFCTWRKIYALLKLGLIYKNLGNIEKSFKIYNTAIEFSQKESSYGWIESAKELNYNSHYNPPVAKILTGLAELYRIQDNFEEALFKHSQSIEIFYKISSNRCDLAEAYFQLGLTYQKMGDFKNSQINFDEAIILFTAAEAPRQVEKVEKEKLKKTQIRGTVGYSSEIDN</sequence>
<name>A0ABY5M0K6_9CYAN</name>
<evidence type="ECO:0000256" key="1">
    <source>
        <dbReference type="PROSITE-ProRule" id="PRU00339"/>
    </source>
</evidence>
<gene>
    <name evidence="3" type="ORF">NG743_05100</name>
</gene>
<dbReference type="RefSeq" id="WP_257121633.1">
    <property type="nucleotide sequence ID" value="NZ_CP099464.1"/>
</dbReference>
<dbReference type="SUPFAM" id="SSF52540">
    <property type="entry name" value="P-loop containing nucleoside triphosphate hydrolases"/>
    <property type="match status" value="1"/>
</dbReference>
<dbReference type="InterPro" id="IPR002182">
    <property type="entry name" value="NB-ARC"/>
</dbReference>
<reference evidence="3" key="1">
    <citation type="submission" date="2022-06" db="EMBL/GenBank/DDBJ databases">
        <title>Nostosin G and Spiroidesin B from the Cyanobacterium Dolichospermum sp. NIES-1697.</title>
        <authorList>
            <person name="Phan C.-S."/>
            <person name="Mehjabin J.J."/>
            <person name="Anas A.R.J."/>
            <person name="Hayasaka M."/>
            <person name="Onoki R."/>
            <person name="Wang J."/>
            <person name="Umezawa T."/>
            <person name="Washio K."/>
            <person name="Morikawa M."/>
            <person name="Okino T."/>
        </authorList>
    </citation>
    <scope>NUCLEOTIDE SEQUENCE</scope>
    <source>
        <strain evidence="3">NIES-1697</strain>
    </source>
</reference>
<dbReference type="SUPFAM" id="SSF48452">
    <property type="entry name" value="TPR-like"/>
    <property type="match status" value="1"/>
</dbReference>
<feature type="repeat" description="TPR" evidence="1">
    <location>
        <begin position="699"/>
        <end position="732"/>
    </location>
</feature>
<dbReference type="InterPro" id="IPR019734">
    <property type="entry name" value="TPR_rpt"/>
</dbReference>
<dbReference type="EMBL" id="CP099464">
    <property type="protein sequence ID" value="UUO16425.1"/>
    <property type="molecule type" value="Genomic_DNA"/>
</dbReference>
<feature type="domain" description="NB-ARC" evidence="2">
    <location>
        <begin position="123"/>
        <end position="216"/>
    </location>
</feature>
<dbReference type="InterPro" id="IPR027417">
    <property type="entry name" value="P-loop_NTPase"/>
</dbReference>
<dbReference type="SMART" id="SM00028">
    <property type="entry name" value="TPR"/>
    <property type="match status" value="3"/>
</dbReference>
<dbReference type="Pfam" id="PF13181">
    <property type="entry name" value="TPR_8"/>
    <property type="match status" value="2"/>
</dbReference>
<protein>
    <submittedName>
        <fullName evidence="3">Tetratricopeptide repeat protein</fullName>
    </submittedName>
</protein>
<organism evidence="3 4">
    <name type="scientific">Dolichospermum heterosporum TAC447</name>
    <dbReference type="NCBI Taxonomy" id="747523"/>
    <lineage>
        <taxon>Bacteria</taxon>
        <taxon>Bacillati</taxon>
        <taxon>Cyanobacteriota</taxon>
        <taxon>Cyanophyceae</taxon>
        <taxon>Nostocales</taxon>
        <taxon>Aphanizomenonaceae</taxon>
        <taxon>Dolichospermum</taxon>
        <taxon>Dolichospermum heterosporum</taxon>
    </lineage>
</organism>
<keyword evidence="1" id="KW-0802">TPR repeat</keyword>
<dbReference type="Gene3D" id="1.25.40.10">
    <property type="entry name" value="Tetratricopeptide repeat domain"/>
    <property type="match status" value="1"/>
</dbReference>
<proteinExistence type="predicted"/>
<evidence type="ECO:0000313" key="3">
    <source>
        <dbReference type="EMBL" id="UUO16425.1"/>
    </source>
</evidence>
<accession>A0ABY5M0K6</accession>
<dbReference type="Gene3D" id="3.40.50.300">
    <property type="entry name" value="P-loop containing nucleotide triphosphate hydrolases"/>
    <property type="match status" value="1"/>
</dbReference>